<comment type="similarity">
    <text evidence="1">Belongs to the short-chain dehydrogenases/reductases (SDR) family.</text>
</comment>
<accession>A0A1I1U2R2</accession>
<dbReference type="CDD" id="cd05233">
    <property type="entry name" value="SDR_c"/>
    <property type="match status" value="1"/>
</dbReference>
<sequence>MNGIYGGRVALVTGGGSGIGRATALAFARAGARVVVAGRSLSACEETAQQIRDGGGASLALACDVTSEPQVVALRERVVDAFGEVDAAFLNAGTGAAGSIVEQDVAEFDRVMAVNCTGLMLCLKHLLAPMHRRGTGAIVANLSVHAHRSILEGTAAYTASKHAAWAVTKVAAIESARHGVRVNAVSPGPIHTDMLVRSSEVSGGIQGWAERLPMQRVGQPDEVAEAVLWLCSPSASFVNGAAIAVDGGFLAA</sequence>
<dbReference type="Proteomes" id="UP000199517">
    <property type="component" value="Unassembled WGS sequence"/>
</dbReference>
<keyword evidence="5" id="KW-1185">Reference proteome</keyword>
<feature type="domain" description="Ketoreductase" evidence="3">
    <location>
        <begin position="8"/>
        <end position="179"/>
    </location>
</feature>
<dbReference type="STRING" id="32040.SAMN04489710_104187"/>
<keyword evidence="2" id="KW-0560">Oxidoreductase</keyword>
<gene>
    <name evidence="4" type="ORF">SAMN04489710_104187</name>
</gene>
<evidence type="ECO:0000313" key="4">
    <source>
        <dbReference type="EMBL" id="SFD63908.1"/>
    </source>
</evidence>
<dbReference type="RefSeq" id="WP_092950724.1">
    <property type="nucleotide sequence ID" value="NZ_FOMQ01000004.1"/>
</dbReference>
<dbReference type="InterPro" id="IPR002347">
    <property type="entry name" value="SDR_fam"/>
</dbReference>
<dbReference type="SMART" id="SM00822">
    <property type="entry name" value="PKS_KR"/>
    <property type="match status" value="1"/>
</dbReference>
<dbReference type="EMBL" id="FOMQ01000004">
    <property type="protein sequence ID" value="SFD63908.1"/>
    <property type="molecule type" value="Genomic_DNA"/>
</dbReference>
<name>A0A1I1U2R2_9BURK</name>
<protein>
    <submittedName>
        <fullName evidence="4">NAD(P)-dependent dehydrogenase, short-chain alcohol dehydrogenase family</fullName>
    </submittedName>
</protein>
<dbReference type="OrthoDB" id="7064009at2"/>
<dbReference type="Gene3D" id="3.40.50.720">
    <property type="entry name" value="NAD(P)-binding Rossmann-like Domain"/>
    <property type="match status" value="1"/>
</dbReference>
<dbReference type="GO" id="GO:0016491">
    <property type="term" value="F:oxidoreductase activity"/>
    <property type="evidence" value="ECO:0007669"/>
    <property type="project" value="UniProtKB-KW"/>
</dbReference>
<reference evidence="5" key="1">
    <citation type="submission" date="2016-10" db="EMBL/GenBank/DDBJ databases">
        <authorList>
            <person name="Varghese N."/>
            <person name="Submissions S."/>
        </authorList>
    </citation>
    <scope>NUCLEOTIDE SEQUENCE [LARGE SCALE GENOMIC DNA]</scope>
    <source>
        <strain evidence="5">DSM 7481</strain>
    </source>
</reference>
<proteinExistence type="inferred from homology"/>
<evidence type="ECO:0000313" key="5">
    <source>
        <dbReference type="Proteomes" id="UP000199517"/>
    </source>
</evidence>
<evidence type="ECO:0000256" key="1">
    <source>
        <dbReference type="ARBA" id="ARBA00006484"/>
    </source>
</evidence>
<dbReference type="PANTHER" id="PTHR24321">
    <property type="entry name" value="DEHYDROGENASES, SHORT CHAIN"/>
    <property type="match status" value="1"/>
</dbReference>
<dbReference type="SUPFAM" id="SSF51735">
    <property type="entry name" value="NAD(P)-binding Rossmann-fold domains"/>
    <property type="match status" value="1"/>
</dbReference>
<dbReference type="InterPro" id="IPR020904">
    <property type="entry name" value="Sc_DH/Rdtase_CS"/>
</dbReference>
<dbReference type="InterPro" id="IPR057326">
    <property type="entry name" value="KR_dom"/>
</dbReference>
<evidence type="ECO:0000259" key="3">
    <source>
        <dbReference type="SMART" id="SM00822"/>
    </source>
</evidence>
<dbReference type="PROSITE" id="PS00061">
    <property type="entry name" value="ADH_SHORT"/>
    <property type="match status" value="1"/>
</dbReference>
<dbReference type="FunFam" id="3.40.50.720:FF:000084">
    <property type="entry name" value="Short-chain dehydrogenase reductase"/>
    <property type="match status" value="1"/>
</dbReference>
<dbReference type="PRINTS" id="PR00081">
    <property type="entry name" value="GDHRDH"/>
</dbReference>
<evidence type="ECO:0000256" key="2">
    <source>
        <dbReference type="ARBA" id="ARBA00023002"/>
    </source>
</evidence>
<dbReference type="Pfam" id="PF13561">
    <property type="entry name" value="adh_short_C2"/>
    <property type="match status" value="1"/>
</dbReference>
<dbReference type="InterPro" id="IPR036291">
    <property type="entry name" value="NAD(P)-bd_dom_sf"/>
</dbReference>
<organism evidence="4 5">
    <name type="scientific">Paracidovorax konjaci</name>
    <dbReference type="NCBI Taxonomy" id="32040"/>
    <lineage>
        <taxon>Bacteria</taxon>
        <taxon>Pseudomonadati</taxon>
        <taxon>Pseudomonadota</taxon>
        <taxon>Betaproteobacteria</taxon>
        <taxon>Burkholderiales</taxon>
        <taxon>Comamonadaceae</taxon>
        <taxon>Paracidovorax</taxon>
    </lineage>
</organism>
<dbReference type="PANTHER" id="PTHR24321:SF11">
    <property type="entry name" value="BLR0893 PROTEIN"/>
    <property type="match status" value="1"/>
</dbReference>
<dbReference type="AlphaFoldDB" id="A0A1I1U2R2"/>